<keyword evidence="3" id="KW-1133">Transmembrane helix</keyword>
<dbReference type="GO" id="GO:0030420">
    <property type="term" value="P:establishment of competence for transformation"/>
    <property type="evidence" value="ECO:0007669"/>
    <property type="project" value="UniProtKB-KW"/>
</dbReference>
<comment type="caution">
    <text evidence="4">The sequence shown here is derived from an EMBL/GenBank/DDBJ whole genome shotgun (WGS) entry which is preliminary data.</text>
</comment>
<gene>
    <name evidence="4" type="ORF">GCM10008025_26620</name>
</gene>
<reference evidence="4" key="1">
    <citation type="journal article" date="2014" name="Int. J. Syst. Evol. Microbiol.">
        <title>Complete genome sequence of Corynebacterium casei LMG S-19264T (=DSM 44701T), isolated from a smear-ripened cheese.</title>
        <authorList>
            <consortium name="US DOE Joint Genome Institute (JGI-PGF)"/>
            <person name="Walter F."/>
            <person name="Albersmeier A."/>
            <person name="Kalinowski J."/>
            <person name="Ruckert C."/>
        </authorList>
    </citation>
    <scope>NUCLEOTIDE SEQUENCE</scope>
    <source>
        <strain evidence="4">CGMCC 1.12408</strain>
    </source>
</reference>
<dbReference type="EMBL" id="BMEY01000014">
    <property type="protein sequence ID" value="GGA82059.1"/>
    <property type="molecule type" value="Genomic_DNA"/>
</dbReference>
<keyword evidence="3" id="KW-0812">Transmembrane</keyword>
<dbReference type="Pfam" id="PF07963">
    <property type="entry name" value="N_methyl"/>
    <property type="match status" value="1"/>
</dbReference>
<sequence length="170" mass="18861">MGMDNEKGVTLVELLAAIVITAIIGVIGYSVLASGFSTYDRVKEEAKLRDEADLIIATLINELYPLKQSEIKELHVGGTDSYLVLKEDNAKIGFFNNNVIVRNREINLSDNTIRLATGSQIREIGEGSGRYEIKLILESIQSGRTLETMSEIRVIVNTEQEVENDETSNQ</sequence>
<feature type="transmembrane region" description="Helical" evidence="3">
    <location>
        <begin position="14"/>
        <end position="39"/>
    </location>
</feature>
<name>A0A916S335_9BACI</name>
<evidence type="ECO:0000256" key="1">
    <source>
        <dbReference type="ARBA" id="ARBA00004241"/>
    </source>
</evidence>
<keyword evidence="2" id="KW-0178">Competence</keyword>
<evidence type="ECO:0000256" key="2">
    <source>
        <dbReference type="ARBA" id="ARBA00023287"/>
    </source>
</evidence>
<evidence type="ECO:0008006" key="6">
    <source>
        <dbReference type="Google" id="ProtNLM"/>
    </source>
</evidence>
<evidence type="ECO:0000313" key="4">
    <source>
        <dbReference type="EMBL" id="GGA82059.1"/>
    </source>
</evidence>
<reference evidence="4" key="2">
    <citation type="submission" date="2020-09" db="EMBL/GenBank/DDBJ databases">
        <authorList>
            <person name="Sun Q."/>
            <person name="Zhou Y."/>
        </authorList>
    </citation>
    <scope>NUCLEOTIDE SEQUENCE</scope>
    <source>
        <strain evidence="4">CGMCC 1.12408</strain>
    </source>
</reference>
<protein>
    <recommendedName>
        <fullName evidence="6">Prepilin-type N-terminal cleavage/methylation domain-containing protein</fullName>
    </recommendedName>
</protein>
<keyword evidence="3" id="KW-0472">Membrane</keyword>
<comment type="subcellular location">
    <subcellularLocation>
        <location evidence="1">Cell surface</location>
    </subcellularLocation>
</comment>
<evidence type="ECO:0000313" key="5">
    <source>
        <dbReference type="Proteomes" id="UP000613512"/>
    </source>
</evidence>
<proteinExistence type="predicted"/>
<dbReference type="GO" id="GO:0009986">
    <property type="term" value="C:cell surface"/>
    <property type="evidence" value="ECO:0007669"/>
    <property type="project" value="UniProtKB-SubCell"/>
</dbReference>
<evidence type="ECO:0000256" key="3">
    <source>
        <dbReference type="SAM" id="Phobius"/>
    </source>
</evidence>
<organism evidence="4 5">
    <name type="scientific">Ornithinibacillus halotolerans</name>
    <dbReference type="NCBI Taxonomy" id="1274357"/>
    <lineage>
        <taxon>Bacteria</taxon>
        <taxon>Bacillati</taxon>
        <taxon>Bacillota</taxon>
        <taxon>Bacilli</taxon>
        <taxon>Bacillales</taxon>
        <taxon>Bacillaceae</taxon>
        <taxon>Ornithinibacillus</taxon>
    </lineage>
</organism>
<accession>A0A916S335</accession>
<keyword evidence="5" id="KW-1185">Reference proteome</keyword>
<dbReference type="Proteomes" id="UP000613512">
    <property type="component" value="Unassembled WGS sequence"/>
</dbReference>
<dbReference type="InterPro" id="IPR012902">
    <property type="entry name" value="N_methyl_site"/>
</dbReference>
<dbReference type="AlphaFoldDB" id="A0A916S335"/>
<dbReference type="PROSITE" id="PS00409">
    <property type="entry name" value="PROKAR_NTER_METHYL"/>
    <property type="match status" value="1"/>
</dbReference>
<dbReference type="NCBIfam" id="TIGR02532">
    <property type="entry name" value="IV_pilin_GFxxxE"/>
    <property type="match status" value="1"/>
</dbReference>